<evidence type="ECO:0000313" key="1">
    <source>
        <dbReference type="EMBL" id="MFD1789691.1"/>
    </source>
</evidence>
<keyword evidence="2" id="KW-1185">Reference proteome</keyword>
<dbReference type="EMBL" id="JBHUFC010000024">
    <property type="protein sequence ID" value="MFD1789691.1"/>
    <property type="molecule type" value="Genomic_DNA"/>
</dbReference>
<sequence>MMLGTHPAKLAPPPFDPWDWLSELTEAGGGYALASGRKLWLVVDQVPAEALYPLMAKLVGHPDRQEAVRQTIERRQAGERIA</sequence>
<name>A0ABW4NHR4_9SPHN</name>
<organism evidence="1 2">
    <name type="scientific">Sphingomonas floccifaciens</name>
    <dbReference type="NCBI Taxonomy" id="1844115"/>
    <lineage>
        <taxon>Bacteria</taxon>
        <taxon>Pseudomonadati</taxon>
        <taxon>Pseudomonadota</taxon>
        <taxon>Alphaproteobacteria</taxon>
        <taxon>Sphingomonadales</taxon>
        <taxon>Sphingomonadaceae</taxon>
        <taxon>Sphingomonas</taxon>
    </lineage>
</organism>
<comment type="caution">
    <text evidence="1">The sequence shown here is derived from an EMBL/GenBank/DDBJ whole genome shotgun (WGS) entry which is preliminary data.</text>
</comment>
<evidence type="ECO:0000313" key="2">
    <source>
        <dbReference type="Proteomes" id="UP001597283"/>
    </source>
</evidence>
<proteinExistence type="predicted"/>
<gene>
    <name evidence="1" type="ORF">ACFSC3_19225</name>
</gene>
<reference evidence="2" key="1">
    <citation type="journal article" date="2019" name="Int. J. Syst. Evol. Microbiol.">
        <title>The Global Catalogue of Microorganisms (GCM) 10K type strain sequencing project: providing services to taxonomists for standard genome sequencing and annotation.</title>
        <authorList>
            <consortium name="The Broad Institute Genomics Platform"/>
            <consortium name="The Broad Institute Genome Sequencing Center for Infectious Disease"/>
            <person name="Wu L."/>
            <person name="Ma J."/>
        </authorList>
    </citation>
    <scope>NUCLEOTIDE SEQUENCE [LARGE SCALE GENOMIC DNA]</scope>
    <source>
        <strain evidence="2">Q85</strain>
    </source>
</reference>
<accession>A0ABW4NHR4</accession>
<dbReference type="RefSeq" id="WP_380941837.1">
    <property type="nucleotide sequence ID" value="NZ_JBHUFC010000024.1"/>
</dbReference>
<protein>
    <submittedName>
        <fullName evidence="1">Uncharacterized protein</fullName>
    </submittedName>
</protein>
<dbReference type="Proteomes" id="UP001597283">
    <property type="component" value="Unassembled WGS sequence"/>
</dbReference>